<protein>
    <submittedName>
        <fullName evidence="2">Uncharacterized protein</fullName>
    </submittedName>
</protein>
<proteinExistence type="predicted"/>
<feature type="chain" id="PRO_5047145093" evidence="1">
    <location>
        <begin position="28"/>
        <end position="396"/>
    </location>
</feature>
<keyword evidence="1" id="KW-0732">Signal</keyword>
<comment type="caution">
    <text evidence="2">The sequence shown here is derived from an EMBL/GenBank/DDBJ whole genome shotgun (WGS) entry which is preliminary data.</text>
</comment>
<evidence type="ECO:0000313" key="2">
    <source>
        <dbReference type="EMBL" id="MFC0541196.1"/>
    </source>
</evidence>
<organism evidence="2 3">
    <name type="scientific">Kutzneria chonburiensis</name>
    <dbReference type="NCBI Taxonomy" id="1483604"/>
    <lineage>
        <taxon>Bacteria</taxon>
        <taxon>Bacillati</taxon>
        <taxon>Actinomycetota</taxon>
        <taxon>Actinomycetes</taxon>
        <taxon>Pseudonocardiales</taxon>
        <taxon>Pseudonocardiaceae</taxon>
        <taxon>Kutzneria</taxon>
    </lineage>
</organism>
<dbReference type="EMBL" id="JBHLUD010000001">
    <property type="protein sequence ID" value="MFC0541196.1"/>
    <property type="molecule type" value="Genomic_DNA"/>
</dbReference>
<dbReference type="RefSeq" id="WP_273940032.1">
    <property type="nucleotide sequence ID" value="NZ_CP097263.1"/>
</dbReference>
<gene>
    <name evidence="2" type="ORF">ACFFH7_06860</name>
</gene>
<feature type="signal peptide" evidence="1">
    <location>
        <begin position="1"/>
        <end position="27"/>
    </location>
</feature>
<sequence>MSRIRATVLAAALTMVAALLGAPAAHAGNGFFTKQDLTATAGAPTGFGPQVGWTTPWDNKRHFAYYGGDSELIVASAAVGGAWSWTSLVRREPINTFYSAYAYSWDHSSRIVYADGVTHHLIEWWSSDTSPTWQKVDLTATHNGPLIQTDPHGYEQDGQQHIVFRDANPGGPLWEAVYKPGGDWTFTDLTALTGIKPAYNEGWWINARSLGLDGEAVGYIGDDGYPHVLMGQRGRWLDTRVGVAADDHEYYTVNSMAFLRYGHLQRYAFRYITSDHHMHEAAWQVGRWTDTDVTAVTGAAPRQVPNTTSDSFLWNADGSEHMFTGTDDGTVIEYVRTYDGRWFLWRDTGPNPNSPGWVCAFAAADDFTSGTETEFYVYYDDDKHVIVGDLTAPFQA</sequence>
<reference evidence="2 3" key="1">
    <citation type="submission" date="2024-09" db="EMBL/GenBank/DDBJ databases">
        <authorList>
            <person name="Sun Q."/>
            <person name="Mori K."/>
        </authorList>
    </citation>
    <scope>NUCLEOTIDE SEQUENCE [LARGE SCALE GENOMIC DNA]</scope>
    <source>
        <strain evidence="2 3">TBRC 1432</strain>
    </source>
</reference>
<dbReference type="Proteomes" id="UP001589810">
    <property type="component" value="Unassembled WGS sequence"/>
</dbReference>
<accession>A0ABV6MMV1</accession>
<name>A0ABV6MMV1_9PSEU</name>
<keyword evidence="3" id="KW-1185">Reference proteome</keyword>
<evidence type="ECO:0000313" key="3">
    <source>
        <dbReference type="Proteomes" id="UP001589810"/>
    </source>
</evidence>
<evidence type="ECO:0000256" key="1">
    <source>
        <dbReference type="SAM" id="SignalP"/>
    </source>
</evidence>
<dbReference type="Gene3D" id="2.120.10.70">
    <property type="entry name" value="Fucose-specific lectin"/>
    <property type="match status" value="1"/>
</dbReference>